<dbReference type="Gene3D" id="3.60.15.10">
    <property type="entry name" value="Ribonuclease Z/Hydroxyacylglutathione hydrolase-like"/>
    <property type="match status" value="1"/>
</dbReference>
<dbReference type="InterPro" id="IPR036866">
    <property type="entry name" value="RibonucZ/Hydroxyglut_hydro"/>
</dbReference>
<comment type="caution">
    <text evidence="1">The sequence shown here is derived from an EMBL/GenBank/DDBJ whole genome shotgun (WGS) entry which is preliminary data.</text>
</comment>
<accession>W4RGG0</accession>
<dbReference type="SUPFAM" id="SSF56281">
    <property type="entry name" value="Metallo-hydrolase/oxidoreductase"/>
    <property type="match status" value="1"/>
</dbReference>
<keyword evidence="1" id="KW-0449">Lipoprotein</keyword>
<organism evidence="1 2">
    <name type="scientific">Mesobacillus boroniphilus JCM 21738</name>
    <dbReference type="NCBI Taxonomy" id="1294265"/>
    <lineage>
        <taxon>Bacteria</taxon>
        <taxon>Bacillati</taxon>
        <taxon>Bacillota</taxon>
        <taxon>Bacilli</taxon>
        <taxon>Bacillales</taxon>
        <taxon>Bacillaceae</taxon>
        <taxon>Mesobacillus</taxon>
    </lineage>
</organism>
<keyword evidence="2" id="KW-1185">Reference proteome</keyword>
<dbReference type="EMBL" id="BAUW01000001">
    <property type="protein sequence ID" value="GAE43515.1"/>
    <property type="molecule type" value="Genomic_DNA"/>
</dbReference>
<dbReference type="RefSeq" id="WP_023627571.1">
    <property type="nucleotide sequence ID" value="NZ_BAUW01000001.1"/>
</dbReference>
<evidence type="ECO:0000313" key="1">
    <source>
        <dbReference type="EMBL" id="GAE43515.1"/>
    </source>
</evidence>
<dbReference type="PANTHER" id="PTHR30619">
    <property type="entry name" value="DNA INTERNALIZATION/COMPETENCE PROTEIN COMEC/REC2"/>
    <property type="match status" value="1"/>
</dbReference>
<dbReference type="Proteomes" id="UP000018949">
    <property type="component" value="Unassembled WGS sequence"/>
</dbReference>
<protein>
    <submittedName>
        <fullName evidence="1">Lipoprotein</fullName>
    </submittedName>
</protein>
<name>W4RGG0_9BACI</name>
<proteinExistence type="predicted"/>
<gene>
    <name evidence="1" type="ORF">JCM21738_153</name>
</gene>
<dbReference type="eggNOG" id="COG2333">
    <property type="taxonomic scope" value="Bacteria"/>
</dbReference>
<sequence length="276" mass="30708">MKLLLAILAFMNWYYFPYESPSAPVEVEGVDVNLKRNELAFTFLAISDGEAALIQHANGENILVNTGGNGTFKELEQLLALFHVNDLSTIILTANAGQENLEQLIQKYNVSRIFTGKAGNQVLAEASIPTEVKVQSWKQGELLKLMPGLTAEVIFNGSEENEGTDISFQFFHHQIFYVSSASHASEQAFLAEPLKNVNIVKLPFFAAKGSFSDLLIKHLDPQLAVIFKSNSIKPDPDLVEMLHEAWIDVYFTKQHGTVTIKLTDSTYDVITILSEE</sequence>
<dbReference type="InterPro" id="IPR052159">
    <property type="entry name" value="Competence_DNA_uptake"/>
</dbReference>
<evidence type="ECO:0000313" key="2">
    <source>
        <dbReference type="Proteomes" id="UP000018949"/>
    </source>
</evidence>
<reference evidence="1 2" key="1">
    <citation type="submission" date="2013-12" db="EMBL/GenBank/DDBJ databases">
        <title>NBRP : Genome information of microbial organism related human and environment.</title>
        <authorList>
            <person name="Hattori M."/>
            <person name="Oshima K."/>
            <person name="Inaba H."/>
            <person name="Suda W."/>
            <person name="Sakamoto M."/>
            <person name="Iino T."/>
            <person name="Kitahara M."/>
            <person name="Oshida Y."/>
            <person name="Iida T."/>
            <person name="Kudo T."/>
            <person name="Itoh T."/>
            <person name="Ahmed I."/>
            <person name="Ohkuma M."/>
        </authorList>
    </citation>
    <scope>NUCLEOTIDE SEQUENCE [LARGE SCALE GENOMIC DNA]</scope>
    <source>
        <strain evidence="1 2">JCM 21738</strain>
    </source>
</reference>
<dbReference type="AlphaFoldDB" id="W4RGG0"/>
<dbReference type="PANTHER" id="PTHR30619:SF1">
    <property type="entry name" value="RECOMBINATION PROTEIN 2"/>
    <property type="match status" value="1"/>
</dbReference>